<reference evidence="4 5" key="1">
    <citation type="submission" date="2016-12" db="EMBL/GenBank/DDBJ databases">
        <title>Draft genome sequences of strains Salinicola socius SMB35, Salinicola sp. MH3R3-1 and Chromohalobacter sp. SMB17 from the Verkhnekamsk potash mining region of Russia.</title>
        <authorList>
            <person name="Mavrodi D.V."/>
            <person name="Olsson B.E."/>
            <person name="Korsakova E.S."/>
            <person name="Pyankova A."/>
            <person name="Mavrodi O.V."/>
            <person name="Plotnikova E.G."/>
        </authorList>
    </citation>
    <scope>NUCLEOTIDE SEQUENCE [LARGE SCALE GENOMIC DNA]</scope>
    <source>
        <strain evidence="4 5">SMB17</strain>
    </source>
</reference>
<dbReference type="InterPro" id="IPR036691">
    <property type="entry name" value="Endo/exonu/phosph_ase_sf"/>
</dbReference>
<proteinExistence type="predicted"/>
<dbReference type="Proteomes" id="UP000186806">
    <property type="component" value="Unassembled WGS sequence"/>
</dbReference>
<keyword evidence="2" id="KW-1133">Transmembrane helix</keyword>
<comment type="caution">
    <text evidence="4">The sequence shown here is derived from an EMBL/GenBank/DDBJ whole genome shotgun (WGS) entry which is preliminary data.</text>
</comment>
<evidence type="ECO:0000256" key="2">
    <source>
        <dbReference type="SAM" id="Phobius"/>
    </source>
</evidence>
<dbReference type="STRING" id="223900.GCA_000821045_01280"/>
<feature type="transmembrane region" description="Helical" evidence="2">
    <location>
        <begin position="39"/>
        <end position="61"/>
    </location>
</feature>
<evidence type="ECO:0000256" key="1">
    <source>
        <dbReference type="SAM" id="MobiDB-lite"/>
    </source>
</evidence>
<keyword evidence="2" id="KW-0812">Transmembrane</keyword>
<feature type="region of interest" description="Disordered" evidence="1">
    <location>
        <begin position="329"/>
        <end position="367"/>
    </location>
</feature>
<keyword evidence="4" id="KW-0255">Endonuclease</keyword>
<feature type="compositionally biased region" description="Basic and acidic residues" evidence="1">
    <location>
        <begin position="329"/>
        <end position="344"/>
    </location>
</feature>
<gene>
    <name evidence="4" type="ORF">BTW10_12885</name>
</gene>
<accession>A0A1Q8TA90</accession>
<evidence type="ECO:0000259" key="3">
    <source>
        <dbReference type="Pfam" id="PF03372"/>
    </source>
</evidence>
<dbReference type="GO" id="GO:0004519">
    <property type="term" value="F:endonuclease activity"/>
    <property type="evidence" value="ECO:0007669"/>
    <property type="project" value="UniProtKB-KW"/>
</dbReference>
<keyword evidence="2" id="KW-0472">Membrane</keyword>
<organism evidence="4 5">
    <name type="scientific">Chromohalobacter japonicus</name>
    <dbReference type="NCBI Taxonomy" id="223900"/>
    <lineage>
        <taxon>Bacteria</taxon>
        <taxon>Pseudomonadati</taxon>
        <taxon>Pseudomonadota</taxon>
        <taxon>Gammaproteobacteria</taxon>
        <taxon>Oceanospirillales</taxon>
        <taxon>Halomonadaceae</taxon>
        <taxon>Chromohalobacter</taxon>
    </lineage>
</organism>
<keyword evidence="4" id="KW-0540">Nuclease</keyword>
<feature type="transmembrane region" description="Helical" evidence="2">
    <location>
        <begin position="67"/>
        <end position="84"/>
    </location>
</feature>
<dbReference type="EMBL" id="MSDQ01000032">
    <property type="protein sequence ID" value="OLO10601.1"/>
    <property type="molecule type" value="Genomic_DNA"/>
</dbReference>
<dbReference type="InterPro" id="IPR005135">
    <property type="entry name" value="Endo/exonuclease/phosphatase"/>
</dbReference>
<dbReference type="AlphaFoldDB" id="A0A1Q8TA90"/>
<feature type="transmembrane region" description="Helical" evidence="2">
    <location>
        <begin position="6"/>
        <end position="27"/>
    </location>
</feature>
<evidence type="ECO:0000313" key="4">
    <source>
        <dbReference type="EMBL" id="OLO10601.1"/>
    </source>
</evidence>
<keyword evidence="5" id="KW-1185">Reference proteome</keyword>
<dbReference type="SUPFAM" id="SSF56219">
    <property type="entry name" value="DNase I-like"/>
    <property type="match status" value="1"/>
</dbReference>
<keyword evidence="4" id="KW-0378">Hydrolase</keyword>
<evidence type="ECO:0000313" key="5">
    <source>
        <dbReference type="Proteomes" id="UP000186806"/>
    </source>
</evidence>
<name>A0A1Q8TA90_9GAMM</name>
<sequence length="367" mass="42025">MMIEYIAEIAFALLALVAFIATAIPWLDLRYWWVRGFDFPRMQLAAFAVVMFIALLCVLPWSPLGWIGAVACLIVLGVQGVRIFPWTPLAAHHVVDAEGEDASRQFSLLVANVLTPNRQAVSLMRQIHEVDPDIVLTLESDAWWEERLDEALTESHPHTVKIPLDNLYGMHLYSRLTLHEPHVEWLIQDDIPSIHGWFELPGGERVRFHAVHPRPPAPGESDESLWRDAELLLVGQTVRDSDQPTLVAGDLNDVAWSKTTRLFCRISGMLDPRRGRGLYSTFHAEHRWLRWPLDHVFVSEHFTLVALRRLSAFGSDHFPILATFRYRPARADENDSPDADREERQDAEETIEEAQDRRGEEPIKDDD</sequence>
<feature type="domain" description="Endonuclease/exonuclease/phosphatase" evidence="3">
    <location>
        <begin position="111"/>
        <end position="317"/>
    </location>
</feature>
<dbReference type="Pfam" id="PF03372">
    <property type="entry name" value="Exo_endo_phos"/>
    <property type="match status" value="1"/>
</dbReference>
<dbReference type="Gene3D" id="3.60.10.10">
    <property type="entry name" value="Endonuclease/exonuclease/phosphatase"/>
    <property type="match status" value="1"/>
</dbReference>
<feature type="compositionally biased region" description="Basic and acidic residues" evidence="1">
    <location>
        <begin position="354"/>
        <end position="367"/>
    </location>
</feature>
<protein>
    <submittedName>
        <fullName evidence="4">Endonuclease</fullName>
    </submittedName>
</protein>